<feature type="region of interest" description="Disordered" evidence="2">
    <location>
        <begin position="308"/>
        <end position="367"/>
    </location>
</feature>
<name>A0A1Q9DXP6_SYMMI</name>
<feature type="region of interest" description="Disordered" evidence="2">
    <location>
        <begin position="47"/>
        <end position="78"/>
    </location>
</feature>
<protein>
    <submittedName>
        <fullName evidence="3">Uncharacterized protein</fullName>
    </submittedName>
</protein>
<keyword evidence="4" id="KW-1185">Reference proteome</keyword>
<evidence type="ECO:0000313" key="4">
    <source>
        <dbReference type="Proteomes" id="UP000186817"/>
    </source>
</evidence>
<evidence type="ECO:0000256" key="1">
    <source>
        <dbReference type="SAM" id="Coils"/>
    </source>
</evidence>
<sequence length="823" mass="90812">MHEISSLLAAQEMSGLGGDAQSCAILLVLIQRIEQLLHALNGRLRASGKRPRQQDLSVLRSHHSYHMGGGGRRKQWSQQEWRDWQSSEHWQLWRGAKQSASPKAKANAIPLRYDSMPVEQPRVQTSLLPTGEEYASTGDADLNREIQKSLTVAKKADVRLRKLQEEKARRAVQWEAYATDVRNKFLAQRKQFEQDRERLQTEMVATMETGQEASAHLRRVVDQGVPARMEVTEEDNAAWAALTTPSQEPAPSGFLREAMSAVHAARRSPPGLEATAPTAGQGLVTQEAAAQLLAAVIANMPNVGAPTGMAAPGGTHGPPPAPYVPSPSTRRPEAAEAPSPTPTQSKASPPKREPRVRVPVKGAPLQPVHTGVGLAGSLGAKLDMRRNAMAPFGNPDALAATLPFTLNGQPTKIATDIDTDDDVDLESKEETGEARPPDGPTCYSTQQQGLSEWGYQRYGLLRRRRANKTVCLGPAAHLLAFDFAVPDRTVLRWACTDVPPSKRDISATSFSPVQQERGQALTKSLRPQQFLGLMDVISYHSCLDFLPTPHKAVVLDLSRVGGHCHATILPTRMTWEDLAYKVHRLLNVDIFEDPVGIWQGETLEPVMRNSTIVLQHGDTLVFMLSEYGPPRGFKADDFFNQDTRWYGFQHLLSCRNTKHIAVCTTSELFPIDPHYFQHLPDQELALHVTELEGASHRVTEVDMAPTLELDRKSCSKLRTVTETVIDSGNPDAQIEANYLLDLRPLCQCPKLVTFRNAWPDLPEILNVADITFPPGQCGDLLQNRVFGTVQVLPVSLRQRIWSPSPPRIALTAVALLLVPPLDP</sequence>
<dbReference type="EMBL" id="LSRX01000345">
    <property type="protein sequence ID" value="OLP99936.1"/>
    <property type="molecule type" value="Genomic_DNA"/>
</dbReference>
<feature type="compositionally biased region" description="Basic residues" evidence="2">
    <location>
        <begin position="60"/>
        <end position="75"/>
    </location>
</feature>
<organism evidence="3 4">
    <name type="scientific">Symbiodinium microadriaticum</name>
    <name type="common">Dinoflagellate</name>
    <name type="synonym">Zooxanthella microadriatica</name>
    <dbReference type="NCBI Taxonomy" id="2951"/>
    <lineage>
        <taxon>Eukaryota</taxon>
        <taxon>Sar</taxon>
        <taxon>Alveolata</taxon>
        <taxon>Dinophyceae</taxon>
        <taxon>Suessiales</taxon>
        <taxon>Symbiodiniaceae</taxon>
        <taxon>Symbiodinium</taxon>
    </lineage>
</organism>
<feature type="region of interest" description="Disordered" evidence="2">
    <location>
        <begin position="412"/>
        <end position="446"/>
    </location>
</feature>
<gene>
    <name evidence="3" type="ORF">AK812_SmicGene17464</name>
</gene>
<evidence type="ECO:0000313" key="3">
    <source>
        <dbReference type="EMBL" id="OLP99936.1"/>
    </source>
</evidence>
<keyword evidence="1" id="KW-0175">Coiled coil</keyword>
<feature type="compositionally biased region" description="Basic and acidic residues" evidence="2">
    <location>
        <begin position="425"/>
        <end position="436"/>
    </location>
</feature>
<dbReference type="OrthoDB" id="422873at2759"/>
<proteinExistence type="predicted"/>
<dbReference type="AlphaFoldDB" id="A0A1Q9DXP6"/>
<accession>A0A1Q9DXP6</accession>
<reference evidence="3 4" key="1">
    <citation type="submission" date="2016-02" db="EMBL/GenBank/DDBJ databases">
        <title>Genome analysis of coral dinoflagellate symbionts highlights evolutionary adaptations to a symbiotic lifestyle.</title>
        <authorList>
            <person name="Aranda M."/>
            <person name="Li Y."/>
            <person name="Liew Y.J."/>
            <person name="Baumgarten S."/>
            <person name="Simakov O."/>
            <person name="Wilson M."/>
            <person name="Piel J."/>
            <person name="Ashoor H."/>
            <person name="Bougouffa S."/>
            <person name="Bajic V.B."/>
            <person name="Ryu T."/>
            <person name="Ravasi T."/>
            <person name="Bayer T."/>
            <person name="Micklem G."/>
            <person name="Kim H."/>
            <person name="Bhak J."/>
            <person name="Lajeunesse T.C."/>
            <person name="Voolstra C.R."/>
        </authorList>
    </citation>
    <scope>NUCLEOTIDE SEQUENCE [LARGE SCALE GENOMIC DNA]</scope>
    <source>
        <strain evidence="3 4">CCMP2467</strain>
    </source>
</reference>
<dbReference type="Proteomes" id="UP000186817">
    <property type="component" value="Unassembled WGS sequence"/>
</dbReference>
<evidence type="ECO:0000256" key="2">
    <source>
        <dbReference type="SAM" id="MobiDB-lite"/>
    </source>
</evidence>
<comment type="caution">
    <text evidence="3">The sequence shown here is derived from an EMBL/GenBank/DDBJ whole genome shotgun (WGS) entry which is preliminary data.</text>
</comment>
<feature type="coiled-coil region" evidence="1">
    <location>
        <begin position="182"/>
        <end position="209"/>
    </location>
</feature>